<dbReference type="GO" id="GO:0015344">
    <property type="term" value="F:siderophore uptake transmembrane transporter activity"/>
    <property type="evidence" value="ECO:0007669"/>
    <property type="project" value="TreeGrafter"/>
</dbReference>
<evidence type="ECO:0000256" key="2">
    <source>
        <dbReference type="ARBA" id="ARBA00022448"/>
    </source>
</evidence>
<dbReference type="InterPro" id="IPR000531">
    <property type="entry name" value="Beta-barrel_TonB"/>
</dbReference>
<gene>
    <name evidence="12" type="primary">cirA</name>
    <name evidence="12" type="ORF">GJW-30_1_01142</name>
</gene>
<protein>
    <submittedName>
        <fullName evidence="12">Colicin I receptor</fullName>
    </submittedName>
</protein>
<dbReference type="PANTHER" id="PTHR30069">
    <property type="entry name" value="TONB-DEPENDENT OUTER MEMBRANE RECEPTOR"/>
    <property type="match status" value="1"/>
</dbReference>
<feature type="domain" description="TonB-dependent receptor plug" evidence="11">
    <location>
        <begin position="3"/>
        <end position="115"/>
    </location>
</feature>
<dbReference type="CDD" id="cd01347">
    <property type="entry name" value="ligand_gated_channel"/>
    <property type="match status" value="1"/>
</dbReference>
<proteinExistence type="inferred from homology"/>
<dbReference type="GO" id="GO:0009279">
    <property type="term" value="C:cell outer membrane"/>
    <property type="evidence" value="ECO:0007669"/>
    <property type="project" value="UniProtKB-SubCell"/>
</dbReference>
<sequence>MSALPAATTIVQAPQIARAPIASYGDIFQPLPGFSISNYNQGAIGMGIAMRGFTEGEHGRDIAFFIDGMPINEVSAIHTPNYVDLNVLIPETVARVEVIRGPFSVEAGDSNLGGTVNITTKRSEPVATANLSGGSFGTVRGLATYSSVGGTVEPYIAAEGYTTQGYRDNSFIDRYNSFNKFTIPFADGSVLSMRGQFYGTTYGAASYISRDAVKSGALSDKAAVNGTDGGSKYQQNLVANYQSGAPDQELNSTLYFNHDVFDRYADFGGGQRIQHDERETVGGRVRKLWTGQIADGIPAQLLIGGNWRSDFITTWQGPTTARVETGPRVIDAGVDQHNVAGFAQLQVKPTPWLKLTGGARYDRFFYDINNRIDPANSPDVSTGVFSPKAGLAITPTHWLEFFTNYGEGFRSPNAALELLSNPTLRPQKIKSVEGGVALRFDRFNFLAGIWSSDIANEAYQAAPGLPLQNLGRSKREGFDLEARYAILKSTDGQLSLFANFTQTRARLENGVPSSLYVPNVPTSVLNVGVDADMATRNGQRVFGSAYVTYVGKKYLTEDGLLTTSAYARVSAKVGYAWPSGWSAFTQATWYPGDRLSEIAINFGPGVGATSADIFTSPVAKLTVLAGLSYRFPPSNVGIFK</sequence>
<dbReference type="Proteomes" id="UP000236884">
    <property type="component" value="Chromosome"/>
</dbReference>
<dbReference type="Pfam" id="PF00593">
    <property type="entry name" value="TonB_dep_Rec_b-barrel"/>
    <property type="match status" value="1"/>
</dbReference>
<keyword evidence="13" id="KW-1185">Reference proteome</keyword>
<keyword evidence="5 9" id="KW-0798">TonB box</keyword>
<evidence type="ECO:0000256" key="9">
    <source>
        <dbReference type="RuleBase" id="RU003357"/>
    </source>
</evidence>
<keyword evidence="6 8" id="KW-0472">Membrane</keyword>
<evidence type="ECO:0000256" key="4">
    <source>
        <dbReference type="ARBA" id="ARBA00022692"/>
    </source>
</evidence>
<dbReference type="Gene3D" id="2.40.170.20">
    <property type="entry name" value="TonB-dependent receptor, beta-barrel domain"/>
    <property type="match status" value="1"/>
</dbReference>
<evidence type="ECO:0000256" key="7">
    <source>
        <dbReference type="ARBA" id="ARBA00023237"/>
    </source>
</evidence>
<evidence type="ECO:0000259" key="11">
    <source>
        <dbReference type="Pfam" id="PF07715"/>
    </source>
</evidence>
<dbReference type="EMBL" id="AP014946">
    <property type="protein sequence ID" value="BAT58616.1"/>
    <property type="molecule type" value="Genomic_DNA"/>
</dbReference>
<comment type="subcellular location">
    <subcellularLocation>
        <location evidence="1 8">Cell outer membrane</location>
        <topology evidence="1 8">Multi-pass membrane protein</topology>
    </subcellularLocation>
</comment>
<evidence type="ECO:0000256" key="3">
    <source>
        <dbReference type="ARBA" id="ARBA00022452"/>
    </source>
</evidence>
<dbReference type="RefSeq" id="WP_157746696.1">
    <property type="nucleotide sequence ID" value="NZ_AP014946.1"/>
</dbReference>
<dbReference type="GO" id="GO:0044718">
    <property type="term" value="P:siderophore transmembrane transport"/>
    <property type="evidence" value="ECO:0007669"/>
    <property type="project" value="TreeGrafter"/>
</dbReference>
<evidence type="ECO:0000256" key="8">
    <source>
        <dbReference type="PROSITE-ProRule" id="PRU01360"/>
    </source>
</evidence>
<dbReference type="SUPFAM" id="SSF56935">
    <property type="entry name" value="Porins"/>
    <property type="match status" value="1"/>
</dbReference>
<evidence type="ECO:0000313" key="13">
    <source>
        <dbReference type="Proteomes" id="UP000236884"/>
    </source>
</evidence>
<dbReference type="InterPro" id="IPR039426">
    <property type="entry name" value="TonB-dep_rcpt-like"/>
</dbReference>
<keyword evidence="3 8" id="KW-1134">Transmembrane beta strand</keyword>
<evidence type="ECO:0000256" key="1">
    <source>
        <dbReference type="ARBA" id="ARBA00004571"/>
    </source>
</evidence>
<accession>A0A0S3PRP2</accession>
<keyword evidence="4 8" id="KW-0812">Transmembrane</keyword>
<dbReference type="InterPro" id="IPR012910">
    <property type="entry name" value="Plug_dom"/>
</dbReference>
<dbReference type="PANTHER" id="PTHR30069:SF49">
    <property type="entry name" value="OUTER MEMBRANE PROTEIN C"/>
    <property type="match status" value="1"/>
</dbReference>
<dbReference type="PROSITE" id="PS52016">
    <property type="entry name" value="TONB_DEPENDENT_REC_3"/>
    <property type="match status" value="1"/>
</dbReference>
<dbReference type="Pfam" id="PF07715">
    <property type="entry name" value="Plug"/>
    <property type="match status" value="1"/>
</dbReference>
<evidence type="ECO:0000313" key="12">
    <source>
        <dbReference type="EMBL" id="BAT58616.1"/>
    </source>
</evidence>
<dbReference type="InterPro" id="IPR036942">
    <property type="entry name" value="Beta-barrel_TonB_sf"/>
</dbReference>
<name>A0A0S3PRP2_9BRAD</name>
<feature type="domain" description="TonB-dependent receptor-like beta-barrel" evidence="10">
    <location>
        <begin position="166"/>
        <end position="583"/>
    </location>
</feature>
<dbReference type="InterPro" id="IPR037066">
    <property type="entry name" value="Plug_dom_sf"/>
</dbReference>
<keyword evidence="7 8" id="KW-0998">Cell outer membrane</keyword>
<dbReference type="AlphaFoldDB" id="A0A0S3PRP2"/>
<evidence type="ECO:0000256" key="6">
    <source>
        <dbReference type="ARBA" id="ARBA00023136"/>
    </source>
</evidence>
<keyword evidence="2 8" id="KW-0813">Transport</keyword>
<dbReference type="Gene3D" id="2.170.130.10">
    <property type="entry name" value="TonB-dependent receptor, plug domain"/>
    <property type="match status" value="1"/>
</dbReference>
<keyword evidence="12" id="KW-0675">Receptor</keyword>
<evidence type="ECO:0000256" key="5">
    <source>
        <dbReference type="ARBA" id="ARBA00023077"/>
    </source>
</evidence>
<dbReference type="KEGG" id="vgo:GJW-30_1_01142"/>
<evidence type="ECO:0000259" key="10">
    <source>
        <dbReference type="Pfam" id="PF00593"/>
    </source>
</evidence>
<comment type="similarity">
    <text evidence="8 9">Belongs to the TonB-dependent receptor family.</text>
</comment>
<reference evidence="12 13" key="1">
    <citation type="submission" date="2015-08" db="EMBL/GenBank/DDBJ databases">
        <title>Investigation of the bacterial diversity of lava forest soil.</title>
        <authorList>
            <person name="Lee J.S."/>
        </authorList>
    </citation>
    <scope>NUCLEOTIDE SEQUENCE [LARGE SCALE GENOMIC DNA]</scope>
    <source>
        <strain evidence="12 13">GJW-30</strain>
    </source>
</reference>
<organism evidence="12 13">
    <name type="scientific">Variibacter gotjawalensis</name>
    <dbReference type="NCBI Taxonomy" id="1333996"/>
    <lineage>
        <taxon>Bacteria</taxon>
        <taxon>Pseudomonadati</taxon>
        <taxon>Pseudomonadota</taxon>
        <taxon>Alphaproteobacteria</taxon>
        <taxon>Hyphomicrobiales</taxon>
        <taxon>Nitrobacteraceae</taxon>
        <taxon>Variibacter</taxon>
    </lineage>
</organism>